<evidence type="ECO:0000313" key="2">
    <source>
        <dbReference type="EMBL" id="PRP68632.1"/>
    </source>
</evidence>
<dbReference type="Proteomes" id="UP000239469">
    <property type="component" value="Unassembled WGS sequence"/>
</dbReference>
<evidence type="ECO:0008006" key="4">
    <source>
        <dbReference type="Google" id="ProtNLM"/>
    </source>
</evidence>
<evidence type="ECO:0000313" key="3">
    <source>
        <dbReference type="Proteomes" id="UP000239469"/>
    </source>
</evidence>
<dbReference type="OrthoDB" id="8566664at2"/>
<proteinExistence type="predicted"/>
<protein>
    <recommendedName>
        <fullName evidence="4">DUF551 domain-containing protein</fullName>
    </recommendedName>
</protein>
<organism evidence="2 3">
    <name type="scientific">Chromobacterium amazonense</name>
    <dbReference type="NCBI Taxonomy" id="1382803"/>
    <lineage>
        <taxon>Bacteria</taxon>
        <taxon>Pseudomonadati</taxon>
        <taxon>Pseudomonadota</taxon>
        <taxon>Betaproteobacteria</taxon>
        <taxon>Neisseriales</taxon>
        <taxon>Chromobacteriaceae</taxon>
        <taxon>Chromobacterium</taxon>
    </lineage>
</organism>
<comment type="caution">
    <text evidence="2">The sequence shown here is derived from an EMBL/GenBank/DDBJ whole genome shotgun (WGS) entry which is preliminary data.</text>
</comment>
<dbReference type="AlphaFoldDB" id="A0A2S9WYT9"/>
<reference evidence="2 3" key="1">
    <citation type="submission" date="2017-01" db="EMBL/GenBank/DDBJ databases">
        <title>New insights into the genetic diversity of Chromobacterium isolated from tropical freshwater lake.</title>
        <authorList>
            <person name="Santos A.B."/>
            <person name="Nascimento A.M."/>
            <person name="Da Silva P.C."/>
        </authorList>
    </citation>
    <scope>NUCLEOTIDE SEQUENCE [LARGE SCALE GENOMIC DNA]</scope>
    <source>
        <strain evidence="2 3">56AF</strain>
    </source>
</reference>
<evidence type="ECO:0000256" key="1">
    <source>
        <dbReference type="SAM" id="MobiDB-lite"/>
    </source>
</evidence>
<dbReference type="EMBL" id="MTBD01000095">
    <property type="protein sequence ID" value="PRP68632.1"/>
    <property type="molecule type" value="Genomic_DNA"/>
</dbReference>
<name>A0A2S9WYT9_9NEIS</name>
<gene>
    <name evidence="2" type="ORF">BUE93_21320</name>
</gene>
<feature type="region of interest" description="Disordered" evidence="1">
    <location>
        <begin position="306"/>
        <end position="331"/>
    </location>
</feature>
<sequence>MQTLNQKAFPFDGYRKLAQFYSAEPVKAKYHFTEAALTCFIQCIVDESATTEQSGEAVQLVCDALIAIVAHSSNPDGMVEMLKPWRARAEEFTRNYGKVQPAPVVPDGLAAKATRLADWCDENRNAVSGSQRNKLKEISDCLRALRALLAAAPQPAQQLPPVIEEIAQQWDGCIYDAEGSGLLDIGQSIRDAGKRLMAVPQSSPLAAADGVDALLASAMADVSGHESLAYEKLRKARTMLAAPQPEQVEQQAPGKWQPISTAPQNGMHILCYMETEFGGHMEPMYWSDGCWTYCLDGDSCQYTPSHWMPSPPAPTQESGTRMTAEAKGGEA</sequence>
<accession>A0A2S9WYT9</accession>
<dbReference type="RefSeq" id="WP_106078182.1">
    <property type="nucleotide sequence ID" value="NZ_MTBD01000095.1"/>
</dbReference>